<dbReference type="InterPro" id="IPR036736">
    <property type="entry name" value="ACP-like_sf"/>
</dbReference>
<evidence type="ECO:0000313" key="2">
    <source>
        <dbReference type="EMBL" id="GGZ38385.1"/>
    </source>
</evidence>
<feature type="domain" description="Carrier" evidence="1">
    <location>
        <begin position="6"/>
        <end position="82"/>
    </location>
</feature>
<gene>
    <name evidence="2" type="ORF">GCM10010387_35620</name>
</gene>
<comment type="caution">
    <text evidence="2">The sequence shown here is derived from an EMBL/GenBank/DDBJ whole genome shotgun (WGS) entry which is preliminary data.</text>
</comment>
<dbReference type="EMBL" id="BMWG01000010">
    <property type="protein sequence ID" value="GGZ38385.1"/>
    <property type="molecule type" value="Genomic_DNA"/>
</dbReference>
<reference evidence="2" key="1">
    <citation type="journal article" date="2014" name="Int. J. Syst. Evol. Microbiol.">
        <title>Complete genome sequence of Corynebacterium casei LMG S-19264T (=DSM 44701T), isolated from a smear-ripened cheese.</title>
        <authorList>
            <consortium name="US DOE Joint Genome Institute (JGI-PGF)"/>
            <person name="Walter F."/>
            <person name="Albersmeier A."/>
            <person name="Kalinowski J."/>
            <person name="Ruckert C."/>
        </authorList>
    </citation>
    <scope>NUCLEOTIDE SEQUENCE</scope>
    <source>
        <strain evidence="2">JCM 4988</strain>
    </source>
</reference>
<sequence>MTVSVPGDLQELQKLLVDWVGEFLEAPDASLADNFLDLGGHSLLAMNINVRVQQRFGHELDVRTLFEQSIGETITELHTRMTGQPAA</sequence>
<dbReference type="Proteomes" id="UP000630936">
    <property type="component" value="Unassembled WGS sequence"/>
</dbReference>
<dbReference type="InterPro" id="IPR029058">
    <property type="entry name" value="AB_hydrolase_fold"/>
</dbReference>
<dbReference type="PROSITE" id="PS50075">
    <property type="entry name" value="CARRIER"/>
    <property type="match status" value="1"/>
</dbReference>
<reference evidence="2" key="2">
    <citation type="submission" date="2020-09" db="EMBL/GenBank/DDBJ databases">
        <authorList>
            <person name="Sun Q."/>
            <person name="Ohkuma M."/>
        </authorList>
    </citation>
    <scope>NUCLEOTIDE SEQUENCE</scope>
    <source>
        <strain evidence="2">JCM 4988</strain>
    </source>
</reference>
<evidence type="ECO:0000313" key="3">
    <source>
        <dbReference type="Proteomes" id="UP000630936"/>
    </source>
</evidence>
<keyword evidence="3" id="KW-1185">Reference proteome</keyword>
<organism evidence="2 3">
    <name type="scientific">Streptomyces inusitatus</name>
    <dbReference type="NCBI Taxonomy" id="68221"/>
    <lineage>
        <taxon>Bacteria</taxon>
        <taxon>Bacillati</taxon>
        <taxon>Actinomycetota</taxon>
        <taxon>Actinomycetes</taxon>
        <taxon>Kitasatosporales</taxon>
        <taxon>Streptomycetaceae</taxon>
        <taxon>Streptomyces</taxon>
    </lineage>
</organism>
<protein>
    <recommendedName>
        <fullName evidence="1">Carrier domain-containing protein</fullName>
    </recommendedName>
</protein>
<dbReference type="Pfam" id="PF00550">
    <property type="entry name" value="PP-binding"/>
    <property type="match status" value="1"/>
</dbReference>
<dbReference type="SUPFAM" id="SSF47336">
    <property type="entry name" value="ACP-like"/>
    <property type="match status" value="1"/>
</dbReference>
<evidence type="ECO:0000259" key="1">
    <source>
        <dbReference type="PROSITE" id="PS50075"/>
    </source>
</evidence>
<dbReference type="AlphaFoldDB" id="A0A918UW69"/>
<proteinExistence type="predicted"/>
<dbReference type="RefSeq" id="WP_190124091.1">
    <property type="nucleotide sequence ID" value="NZ_BMWG01000010.1"/>
</dbReference>
<dbReference type="InterPro" id="IPR009081">
    <property type="entry name" value="PP-bd_ACP"/>
</dbReference>
<name>A0A918UW69_9ACTN</name>
<dbReference type="Gene3D" id="3.40.50.1820">
    <property type="entry name" value="alpha/beta hydrolase"/>
    <property type="match status" value="1"/>
</dbReference>
<accession>A0A918UW69</accession>